<comment type="caution">
    <text evidence="1">The sequence shown here is derived from an EMBL/GenBank/DDBJ whole genome shotgun (WGS) entry which is preliminary data.</text>
</comment>
<keyword evidence="2" id="KW-1185">Reference proteome</keyword>
<reference evidence="1" key="1">
    <citation type="journal article" date="2023" name="Mol. Phylogenet. Evol.">
        <title>Genome-scale phylogeny and comparative genomics of the fungal order Sordariales.</title>
        <authorList>
            <person name="Hensen N."/>
            <person name="Bonometti L."/>
            <person name="Westerberg I."/>
            <person name="Brannstrom I.O."/>
            <person name="Guillou S."/>
            <person name="Cros-Aarteil S."/>
            <person name="Calhoun S."/>
            <person name="Haridas S."/>
            <person name="Kuo A."/>
            <person name="Mondo S."/>
            <person name="Pangilinan J."/>
            <person name="Riley R."/>
            <person name="LaButti K."/>
            <person name="Andreopoulos B."/>
            <person name="Lipzen A."/>
            <person name="Chen C."/>
            <person name="Yan M."/>
            <person name="Daum C."/>
            <person name="Ng V."/>
            <person name="Clum A."/>
            <person name="Steindorff A."/>
            <person name="Ohm R.A."/>
            <person name="Martin F."/>
            <person name="Silar P."/>
            <person name="Natvig D.O."/>
            <person name="Lalanne C."/>
            <person name="Gautier V."/>
            <person name="Ament-Velasquez S.L."/>
            <person name="Kruys A."/>
            <person name="Hutchinson M.I."/>
            <person name="Powell A.J."/>
            <person name="Barry K."/>
            <person name="Miller A.N."/>
            <person name="Grigoriev I.V."/>
            <person name="Debuchy R."/>
            <person name="Gladieux P."/>
            <person name="Hiltunen Thoren M."/>
            <person name="Johannesson H."/>
        </authorList>
    </citation>
    <scope>NUCLEOTIDE SEQUENCE</scope>
    <source>
        <strain evidence="1">PSN243</strain>
    </source>
</reference>
<proteinExistence type="predicted"/>
<evidence type="ECO:0000313" key="2">
    <source>
        <dbReference type="Proteomes" id="UP001321760"/>
    </source>
</evidence>
<accession>A0AAV9GH47</accession>
<protein>
    <submittedName>
        <fullName evidence="1">Uncharacterized protein</fullName>
    </submittedName>
</protein>
<dbReference type="EMBL" id="MU865949">
    <property type="protein sequence ID" value="KAK4447513.1"/>
    <property type="molecule type" value="Genomic_DNA"/>
</dbReference>
<sequence>MISSKRKFPVLHSTWLSPQAPEGDLSYVTSQQQGPLLSRSPLRQLRPPSRVFTASCLRSLLTPEDGSVPGSQALLQQRLSMGLRSFCPIQAEGLQCQQQHRRVSTIRLQCIQSRYASRFENRCPIPKGDTKKCRRIAALTILPACTYPAERWTRPRWQHSKMFAARSRKLRPLAPTNRTSIRRCDRAGSAAGESSRGLTWQPILCMARRDRQNTATNCLTRTTIHRPPSIKPRGGNNCITRSGCCAIAARNLLVVALSTAEAPPRARSISNSSSGRLVGSQRGCTILHNRRGTHHETSFRN</sequence>
<dbReference type="AlphaFoldDB" id="A0AAV9GH47"/>
<evidence type="ECO:0000313" key="1">
    <source>
        <dbReference type="EMBL" id="KAK4447513.1"/>
    </source>
</evidence>
<reference evidence="1" key="2">
    <citation type="submission" date="2023-05" db="EMBL/GenBank/DDBJ databases">
        <authorList>
            <consortium name="Lawrence Berkeley National Laboratory"/>
            <person name="Steindorff A."/>
            <person name="Hensen N."/>
            <person name="Bonometti L."/>
            <person name="Westerberg I."/>
            <person name="Brannstrom I.O."/>
            <person name="Guillou S."/>
            <person name="Cros-Aarteil S."/>
            <person name="Calhoun S."/>
            <person name="Haridas S."/>
            <person name="Kuo A."/>
            <person name="Mondo S."/>
            <person name="Pangilinan J."/>
            <person name="Riley R."/>
            <person name="Labutti K."/>
            <person name="Andreopoulos B."/>
            <person name="Lipzen A."/>
            <person name="Chen C."/>
            <person name="Yanf M."/>
            <person name="Daum C."/>
            <person name="Ng V."/>
            <person name="Clum A."/>
            <person name="Ohm R."/>
            <person name="Martin F."/>
            <person name="Silar P."/>
            <person name="Natvig D."/>
            <person name="Lalanne C."/>
            <person name="Gautier V."/>
            <person name="Ament-Velasquez S.L."/>
            <person name="Kruys A."/>
            <person name="Hutchinson M.I."/>
            <person name="Powell A.J."/>
            <person name="Barry K."/>
            <person name="Miller A.N."/>
            <person name="Grigoriev I.V."/>
            <person name="Debuchy R."/>
            <person name="Gladieux P."/>
            <person name="Thoren M.H."/>
            <person name="Johannesson H."/>
        </authorList>
    </citation>
    <scope>NUCLEOTIDE SEQUENCE</scope>
    <source>
        <strain evidence="1">PSN243</strain>
    </source>
</reference>
<organism evidence="1 2">
    <name type="scientific">Podospora aff. communis PSN243</name>
    <dbReference type="NCBI Taxonomy" id="3040156"/>
    <lineage>
        <taxon>Eukaryota</taxon>
        <taxon>Fungi</taxon>
        <taxon>Dikarya</taxon>
        <taxon>Ascomycota</taxon>
        <taxon>Pezizomycotina</taxon>
        <taxon>Sordariomycetes</taxon>
        <taxon>Sordariomycetidae</taxon>
        <taxon>Sordariales</taxon>
        <taxon>Podosporaceae</taxon>
        <taxon>Podospora</taxon>
    </lineage>
</organism>
<dbReference type="Proteomes" id="UP001321760">
    <property type="component" value="Unassembled WGS sequence"/>
</dbReference>
<name>A0AAV9GH47_9PEZI</name>
<gene>
    <name evidence="1" type="ORF">QBC34DRAFT_130139</name>
</gene>